<keyword evidence="6" id="KW-1133">Transmembrane helix</keyword>
<evidence type="ECO:0000256" key="4">
    <source>
        <dbReference type="ARBA" id="ARBA00022857"/>
    </source>
</evidence>
<keyword evidence="4" id="KW-0521">NADP</keyword>
<evidence type="ECO:0000256" key="2">
    <source>
        <dbReference type="ARBA" id="ARBA00022630"/>
    </source>
</evidence>
<keyword evidence="2" id="KW-0285">Flavoprotein</keyword>
<evidence type="ECO:0000256" key="5">
    <source>
        <dbReference type="ARBA" id="ARBA00023002"/>
    </source>
</evidence>
<organism evidence="7 8">
    <name type="scientific">Chrysophaeum taylorii</name>
    <dbReference type="NCBI Taxonomy" id="2483200"/>
    <lineage>
        <taxon>Eukaryota</taxon>
        <taxon>Sar</taxon>
        <taxon>Stramenopiles</taxon>
        <taxon>Ochrophyta</taxon>
        <taxon>Pelagophyceae</taxon>
        <taxon>Pelagomonadales</taxon>
        <taxon>Pelagomonadaceae</taxon>
        <taxon>Chrysophaeum</taxon>
    </lineage>
</organism>
<dbReference type="SUPFAM" id="SSF51905">
    <property type="entry name" value="FAD/NAD(P)-binding domain"/>
    <property type="match status" value="2"/>
</dbReference>
<dbReference type="Gene3D" id="3.50.50.60">
    <property type="entry name" value="FAD/NAD(P)-binding domain"/>
    <property type="match status" value="2"/>
</dbReference>
<gene>
    <name evidence="7" type="ORF">CTAYLR_006114</name>
</gene>
<dbReference type="InterPro" id="IPR000960">
    <property type="entry name" value="Flavin_mOase"/>
</dbReference>
<dbReference type="PANTHER" id="PTHR23023">
    <property type="entry name" value="DIMETHYLANILINE MONOOXYGENASE"/>
    <property type="match status" value="1"/>
</dbReference>
<comment type="caution">
    <text evidence="7">The sequence shown here is derived from an EMBL/GenBank/DDBJ whole genome shotgun (WGS) entry which is preliminary data.</text>
</comment>
<evidence type="ECO:0000256" key="6">
    <source>
        <dbReference type="SAM" id="Phobius"/>
    </source>
</evidence>
<proteinExistence type="inferred from homology"/>
<evidence type="ECO:0000256" key="1">
    <source>
        <dbReference type="ARBA" id="ARBA00009183"/>
    </source>
</evidence>
<dbReference type="Proteomes" id="UP001230188">
    <property type="component" value="Unassembled WGS sequence"/>
</dbReference>
<evidence type="ECO:0000313" key="8">
    <source>
        <dbReference type="Proteomes" id="UP001230188"/>
    </source>
</evidence>
<evidence type="ECO:0000256" key="3">
    <source>
        <dbReference type="ARBA" id="ARBA00022827"/>
    </source>
</evidence>
<keyword evidence="3" id="KW-0274">FAD</keyword>
<accession>A0AAD7U9K1</accession>
<reference evidence="7" key="1">
    <citation type="submission" date="2023-01" db="EMBL/GenBank/DDBJ databases">
        <title>Metagenome sequencing of chrysophaentin producing Chrysophaeum taylorii.</title>
        <authorList>
            <person name="Davison J."/>
            <person name="Bewley C."/>
        </authorList>
    </citation>
    <scope>NUCLEOTIDE SEQUENCE</scope>
    <source>
        <strain evidence="7">NIES-1699</strain>
    </source>
</reference>
<evidence type="ECO:0008006" key="9">
    <source>
        <dbReference type="Google" id="ProtNLM"/>
    </source>
</evidence>
<dbReference type="EMBL" id="JAQMWT010000479">
    <property type="protein sequence ID" value="KAJ8600786.1"/>
    <property type="molecule type" value="Genomic_DNA"/>
</dbReference>
<dbReference type="PIRSF" id="PIRSF000332">
    <property type="entry name" value="FMO"/>
    <property type="match status" value="1"/>
</dbReference>
<dbReference type="PRINTS" id="PR00370">
    <property type="entry name" value="FMOXYGENASE"/>
</dbReference>
<dbReference type="InterPro" id="IPR050346">
    <property type="entry name" value="FMO-like"/>
</dbReference>
<keyword evidence="5" id="KW-0560">Oxidoreductase</keyword>
<dbReference type="Pfam" id="PF00743">
    <property type="entry name" value="FMO-like"/>
    <property type="match status" value="2"/>
</dbReference>
<sequence length="523" mass="56512">MLCPEGVRKVGIIGGGVAGVATARVLIAEGIDCVIFEKTSKLGGVWTSNYDGFGIQVPASLYAFPDEPLDGDDYAKGEVVEGYVVRYAKKHGVTDVVEYETTIVAMAHDGKTWTLTTSTGAKRGGFDAVVVATGVYSTPNAFMPAVPGRDKFQGSWVHSVDFTEARICSGKRVVVVGYGKSAMDCAQVAHHVGAASTSLVFRDTHWPVPRKILGLVPFEYATFNRVGAGVLSPPYASPGPIESTVAKIPGFLSAYWKLVSFAFSKQFGLGPLEPKLPLANDIWCGQGVLPDEEFFTLINNGAIDTIRGIISDIKDATTLCITKPDGTTTELKADIVVFGTGFTQDFSFLPANLISKKQDDGLWLFRNIVHPDVPTCFFVGSQATTFMNICTSSLQARWVATALKQNGLPATDEVMRADIAEKMAWKRSTMPEAGANRARMLQLHQVHYHDELLKDMGVPIRRKASALAEVFDPYRPDDYGSVIAGTVARETKDQPSFLKELALFNAACACVVAIVIAIFAMKD</sequence>
<keyword evidence="8" id="KW-1185">Reference proteome</keyword>
<protein>
    <recommendedName>
        <fullName evidence="9">Flavin-containing monooxygenase</fullName>
    </recommendedName>
</protein>
<dbReference type="GO" id="GO:0050661">
    <property type="term" value="F:NADP binding"/>
    <property type="evidence" value="ECO:0007669"/>
    <property type="project" value="InterPro"/>
</dbReference>
<keyword evidence="6" id="KW-0812">Transmembrane</keyword>
<dbReference type="InterPro" id="IPR036188">
    <property type="entry name" value="FAD/NAD-bd_sf"/>
</dbReference>
<dbReference type="AlphaFoldDB" id="A0AAD7U9K1"/>
<evidence type="ECO:0000313" key="7">
    <source>
        <dbReference type="EMBL" id="KAJ8600786.1"/>
    </source>
</evidence>
<keyword evidence="6" id="KW-0472">Membrane</keyword>
<dbReference type="GO" id="GO:0004499">
    <property type="term" value="F:N,N-dimethylaniline monooxygenase activity"/>
    <property type="evidence" value="ECO:0007669"/>
    <property type="project" value="InterPro"/>
</dbReference>
<dbReference type="GO" id="GO:0050660">
    <property type="term" value="F:flavin adenine dinucleotide binding"/>
    <property type="evidence" value="ECO:0007669"/>
    <property type="project" value="InterPro"/>
</dbReference>
<dbReference type="InterPro" id="IPR020946">
    <property type="entry name" value="Flavin_mOase-like"/>
</dbReference>
<name>A0AAD7U9K1_9STRA</name>
<comment type="similarity">
    <text evidence="1">Belongs to the FMO family.</text>
</comment>
<feature type="transmembrane region" description="Helical" evidence="6">
    <location>
        <begin position="501"/>
        <end position="521"/>
    </location>
</feature>